<dbReference type="PANTHER" id="PTHR11575">
    <property type="entry name" value="5'-NUCLEOTIDASE-RELATED"/>
    <property type="match status" value="1"/>
</dbReference>
<dbReference type="Gene3D" id="3.90.780.10">
    <property type="entry name" value="5'-Nucleotidase, C-terminal domain"/>
    <property type="match status" value="1"/>
</dbReference>
<evidence type="ECO:0000256" key="1">
    <source>
        <dbReference type="ARBA" id="ARBA00022729"/>
    </source>
</evidence>
<dbReference type="GO" id="GO:0000166">
    <property type="term" value="F:nucleotide binding"/>
    <property type="evidence" value="ECO:0007669"/>
    <property type="project" value="UniProtKB-KW"/>
</dbReference>
<accession>A0A1M5JD69</accession>
<dbReference type="PRINTS" id="PR01607">
    <property type="entry name" value="APYRASEFAMLY"/>
</dbReference>
<dbReference type="GO" id="GO:0009166">
    <property type="term" value="P:nucleotide catabolic process"/>
    <property type="evidence" value="ECO:0007669"/>
    <property type="project" value="InterPro"/>
</dbReference>
<dbReference type="Proteomes" id="UP000184485">
    <property type="component" value="Unassembled WGS sequence"/>
</dbReference>
<dbReference type="AlphaFoldDB" id="A0A1M5JD69"/>
<sequence length="510" mass="53715">MPVILRPEATSLRVRLLRAAAALLLTGLLPAAALAEAVTLRFVQTNDIDRMQDAKGRGGFARVAAVVAAERAKGPTFFVHSGDTLSPSLLSGIDKGAHIIDILNQMGVDAMTPGNHEFDFGKANFETQISAAKFPIVTSNMREPGGSQPPNTLDTKLVEVEGIKVGFYGLTTEDTPVVSSPGDMVFQSSIETGKARAKALREAGADLVVAVVHTPLSIDMALTRAHAGDLVLSGHDEHLLAFYDGRTVLTESGSQGDSVVVTTVTVDKTEKDGKTTVTWTPHFDIVDTADVTPDPKIAAVVKGYQDKLDEALKVDIGTTETPLDSRRATVREEEAAIGNLFADAMRAAVGADVAITNGGGIRADREYPAGTVLTRADIFAELPFGNKTVKLEVSGATLKDALTNGFSQADMGAGRFPQISGMTVEVDLSKRPSDRVLAISVGGKPLDPAATYTLATNDFMAGGGDGYAMFRDAKVLLGPIDAQLMASQVIDYVAAKKAIAPKAEGRIVEK</sequence>
<dbReference type="EMBL" id="FQUP01000004">
    <property type="protein sequence ID" value="SHG38546.1"/>
    <property type="molecule type" value="Genomic_DNA"/>
</dbReference>
<dbReference type="InterPro" id="IPR006179">
    <property type="entry name" value="5_nucleotidase/apyrase"/>
</dbReference>
<evidence type="ECO:0000256" key="2">
    <source>
        <dbReference type="RuleBase" id="RU362119"/>
    </source>
</evidence>
<protein>
    <submittedName>
        <fullName evidence="5">2',3'-cyclic-nucleotide 2'-phosphodiesterase/5'-or 3'-nucleotidase, 5'-nucleotidase family</fullName>
    </submittedName>
</protein>
<feature type="domain" description="5'-Nucleotidase C-terminal" evidence="4">
    <location>
        <begin position="316"/>
        <end position="471"/>
    </location>
</feature>
<dbReference type="RefSeq" id="WP_084527714.1">
    <property type="nucleotide sequence ID" value="NZ_FQUP01000004.1"/>
</dbReference>
<dbReference type="Pfam" id="PF00149">
    <property type="entry name" value="Metallophos"/>
    <property type="match status" value="1"/>
</dbReference>
<dbReference type="PANTHER" id="PTHR11575:SF24">
    <property type="entry name" value="5'-NUCLEOTIDASE"/>
    <property type="match status" value="1"/>
</dbReference>
<keyword evidence="1" id="KW-0732">Signal</keyword>
<gene>
    <name evidence="5" type="ORF">SAMN02745157_4177</name>
</gene>
<evidence type="ECO:0000259" key="4">
    <source>
        <dbReference type="Pfam" id="PF02872"/>
    </source>
</evidence>
<evidence type="ECO:0000313" key="5">
    <source>
        <dbReference type="EMBL" id="SHG38546.1"/>
    </source>
</evidence>
<name>A0A1M5JD69_9HYPH</name>
<reference evidence="5 6" key="1">
    <citation type="submission" date="2016-11" db="EMBL/GenBank/DDBJ databases">
        <authorList>
            <person name="Jaros S."/>
            <person name="Januszkiewicz K."/>
            <person name="Wedrychowicz H."/>
        </authorList>
    </citation>
    <scope>NUCLEOTIDE SEQUENCE [LARGE SCALE GENOMIC DNA]</scope>
    <source>
        <strain evidence="5 6">DSM 19436</strain>
    </source>
</reference>
<dbReference type="InterPro" id="IPR029052">
    <property type="entry name" value="Metallo-depent_PP-like"/>
</dbReference>
<keyword evidence="2" id="KW-0378">Hydrolase</keyword>
<comment type="similarity">
    <text evidence="2">Belongs to the 5'-nucleotidase family.</text>
</comment>
<keyword evidence="2" id="KW-0547">Nucleotide-binding</keyword>
<dbReference type="InterPro" id="IPR004843">
    <property type="entry name" value="Calcineurin-like_PHP"/>
</dbReference>
<keyword evidence="6" id="KW-1185">Reference proteome</keyword>
<evidence type="ECO:0000313" key="6">
    <source>
        <dbReference type="Proteomes" id="UP000184485"/>
    </source>
</evidence>
<feature type="domain" description="Calcineurin-like phosphoesterase" evidence="3">
    <location>
        <begin position="40"/>
        <end position="236"/>
    </location>
</feature>
<dbReference type="GO" id="GO:0016787">
    <property type="term" value="F:hydrolase activity"/>
    <property type="evidence" value="ECO:0007669"/>
    <property type="project" value="UniProtKB-KW"/>
</dbReference>
<dbReference type="Gene3D" id="3.60.21.10">
    <property type="match status" value="1"/>
</dbReference>
<dbReference type="SUPFAM" id="SSF55816">
    <property type="entry name" value="5'-nucleotidase (syn. UDP-sugar hydrolase), C-terminal domain"/>
    <property type="match status" value="1"/>
</dbReference>
<dbReference type="InterPro" id="IPR036907">
    <property type="entry name" value="5'-Nucleotdase_C_sf"/>
</dbReference>
<dbReference type="Pfam" id="PF02872">
    <property type="entry name" value="5_nucleotid_C"/>
    <property type="match status" value="1"/>
</dbReference>
<dbReference type="InterPro" id="IPR008334">
    <property type="entry name" value="5'-Nucleotdase_C"/>
</dbReference>
<dbReference type="STRING" id="1122133.SAMN02745157_4177"/>
<evidence type="ECO:0000259" key="3">
    <source>
        <dbReference type="Pfam" id="PF00149"/>
    </source>
</evidence>
<dbReference type="OrthoDB" id="9803927at2"/>
<proteinExistence type="inferred from homology"/>
<dbReference type="SUPFAM" id="SSF56300">
    <property type="entry name" value="Metallo-dependent phosphatases"/>
    <property type="match status" value="1"/>
</dbReference>
<organism evidence="5 6">
    <name type="scientific">Kaistia soli DSM 19436</name>
    <dbReference type="NCBI Taxonomy" id="1122133"/>
    <lineage>
        <taxon>Bacteria</taxon>
        <taxon>Pseudomonadati</taxon>
        <taxon>Pseudomonadota</taxon>
        <taxon>Alphaproteobacteria</taxon>
        <taxon>Hyphomicrobiales</taxon>
        <taxon>Kaistiaceae</taxon>
        <taxon>Kaistia</taxon>
    </lineage>
</organism>